<protein>
    <submittedName>
        <fullName evidence="2">Uncharacterized protein</fullName>
    </submittedName>
</protein>
<dbReference type="Proteomes" id="UP000243579">
    <property type="component" value="Unassembled WGS sequence"/>
</dbReference>
<evidence type="ECO:0000313" key="3">
    <source>
        <dbReference type="Proteomes" id="UP000243579"/>
    </source>
</evidence>
<feature type="compositionally biased region" description="Polar residues" evidence="1">
    <location>
        <begin position="1"/>
        <end position="12"/>
    </location>
</feature>
<comment type="caution">
    <text evidence="2">The sequence shown here is derived from an EMBL/GenBank/DDBJ whole genome shotgun (WGS) entry which is preliminary data.</text>
</comment>
<organism evidence="2 3">
    <name type="scientific">Achlya hypogyna</name>
    <name type="common">Oomycete</name>
    <name type="synonym">Protoachlya hypogyna</name>
    <dbReference type="NCBI Taxonomy" id="1202772"/>
    <lineage>
        <taxon>Eukaryota</taxon>
        <taxon>Sar</taxon>
        <taxon>Stramenopiles</taxon>
        <taxon>Oomycota</taxon>
        <taxon>Saprolegniomycetes</taxon>
        <taxon>Saprolegniales</taxon>
        <taxon>Achlyaceae</taxon>
        <taxon>Achlya</taxon>
    </lineage>
</organism>
<feature type="region of interest" description="Disordered" evidence="1">
    <location>
        <begin position="1"/>
        <end position="46"/>
    </location>
</feature>
<dbReference type="EMBL" id="JNBR01000329">
    <property type="protein sequence ID" value="OQR95311.1"/>
    <property type="molecule type" value="Genomic_DNA"/>
</dbReference>
<sequence length="371" mass="42440">MQQAPGSATSSSRMDDRENSTAWSSDGDADKTDDKTLSEDKKTRRRAQIAKSARKHRIRQKQELIGLRTQVQELTEALAKARRGEHRRGVVQKSGSIEISLESSVEMEMNHSLRGLWLNAPLQTDTGPGPNVYHPYHHLGMDPLKRMTTLLEIARPGPTRMYSQVMEDTRSIPSFPPYVDVRMTSMGENVSIKFCRVCEITSFDHRTVSEVFWDIFWGFDADGLVESPGLCRRKLLAQVDSNTHYEHISYSVPNMPEVHLESLDVVTRLHHPQYSIFTWESIDHDELLPPSSDPHTVRREEVGGILFQTETDSDGCIRTVLRTVIYSRPFVRTLPKIFGDMNEPFAHLYCRLNVIAEEQCSRHLLQKFMTS</sequence>
<gene>
    <name evidence="2" type="ORF">ACHHYP_00108</name>
</gene>
<dbReference type="OrthoDB" id="161411at2759"/>
<accession>A0A1V9ZBM5</accession>
<reference evidence="2 3" key="1">
    <citation type="journal article" date="2014" name="Genome Biol. Evol.">
        <title>The secreted proteins of Achlya hypogyna and Thraustotheca clavata identify the ancestral oomycete secretome and reveal gene acquisitions by horizontal gene transfer.</title>
        <authorList>
            <person name="Misner I."/>
            <person name="Blouin N."/>
            <person name="Leonard G."/>
            <person name="Richards T.A."/>
            <person name="Lane C.E."/>
        </authorList>
    </citation>
    <scope>NUCLEOTIDE SEQUENCE [LARGE SCALE GENOMIC DNA]</scope>
    <source>
        <strain evidence="2 3">ATCC 48635</strain>
    </source>
</reference>
<dbReference type="AlphaFoldDB" id="A0A1V9ZBM5"/>
<evidence type="ECO:0000313" key="2">
    <source>
        <dbReference type="EMBL" id="OQR95311.1"/>
    </source>
</evidence>
<dbReference type="CDD" id="cd14688">
    <property type="entry name" value="bZIP_YAP"/>
    <property type="match status" value="1"/>
</dbReference>
<evidence type="ECO:0000256" key="1">
    <source>
        <dbReference type="SAM" id="MobiDB-lite"/>
    </source>
</evidence>
<proteinExistence type="predicted"/>
<keyword evidence="3" id="KW-1185">Reference proteome</keyword>
<name>A0A1V9ZBM5_ACHHY</name>
<feature type="compositionally biased region" description="Basic and acidic residues" evidence="1">
    <location>
        <begin position="28"/>
        <end position="42"/>
    </location>
</feature>